<sequence>MGCAGTCLLG</sequence>
<organism evidence="1 2">
    <name type="scientific">Bambusicola thoracicus</name>
    <name type="common">Chinese bamboo-partridge</name>
    <name type="synonym">Perdix thoracica</name>
    <dbReference type="NCBI Taxonomy" id="9083"/>
    <lineage>
        <taxon>Eukaryota</taxon>
        <taxon>Metazoa</taxon>
        <taxon>Chordata</taxon>
        <taxon>Craniata</taxon>
        <taxon>Vertebrata</taxon>
        <taxon>Euteleostomi</taxon>
        <taxon>Archelosauria</taxon>
        <taxon>Archosauria</taxon>
        <taxon>Dinosauria</taxon>
        <taxon>Saurischia</taxon>
        <taxon>Theropoda</taxon>
        <taxon>Coelurosauria</taxon>
        <taxon>Aves</taxon>
        <taxon>Neognathae</taxon>
        <taxon>Galloanserae</taxon>
        <taxon>Galliformes</taxon>
        <taxon>Phasianidae</taxon>
        <taxon>Perdicinae</taxon>
        <taxon>Bambusicola</taxon>
    </lineage>
</organism>
<comment type="caution">
    <text evidence="1">The sequence shown here is derived from an EMBL/GenBank/DDBJ whole genome shotgun (WGS) entry which is preliminary data.</text>
</comment>
<proteinExistence type="predicted"/>
<gene>
    <name evidence="1" type="ORF">CIB84_013114</name>
</gene>
<reference evidence="1 2" key="1">
    <citation type="submission" date="2018-01" db="EMBL/GenBank/DDBJ databases">
        <title>Comparison of the Chinese Bamboo Partridge and Red Junglefowl genome sequences highlights the importance of demography in genome evolution.</title>
        <authorList>
            <person name="Tiley G.P."/>
            <person name="Kimball R.T."/>
            <person name="Braun E.L."/>
            <person name="Burleigh J.G."/>
        </authorList>
    </citation>
    <scope>NUCLEOTIDE SEQUENCE [LARGE SCALE GENOMIC DNA]</scope>
    <source>
        <strain evidence="1">RTK389</strain>
        <tissue evidence="1">Blood</tissue>
    </source>
</reference>
<dbReference type="Proteomes" id="UP000237246">
    <property type="component" value="Unassembled WGS sequence"/>
</dbReference>
<evidence type="ECO:0000313" key="1">
    <source>
        <dbReference type="EMBL" id="POI23137.1"/>
    </source>
</evidence>
<protein>
    <submittedName>
        <fullName evidence="1">Uncharacterized protein</fullName>
    </submittedName>
</protein>
<keyword evidence="2" id="KW-1185">Reference proteome</keyword>
<accession>A0A2P4SG92</accession>
<name>A0A2P4SG92_BAMTH</name>
<dbReference type="EMBL" id="PPHD01051497">
    <property type="protein sequence ID" value="POI23137.1"/>
    <property type="molecule type" value="Genomic_DNA"/>
</dbReference>
<evidence type="ECO:0000313" key="2">
    <source>
        <dbReference type="Proteomes" id="UP000237246"/>
    </source>
</evidence>